<organism evidence="1">
    <name type="scientific">marine metagenome</name>
    <dbReference type="NCBI Taxonomy" id="408172"/>
    <lineage>
        <taxon>unclassified sequences</taxon>
        <taxon>metagenomes</taxon>
        <taxon>ecological metagenomes</taxon>
    </lineage>
</organism>
<proteinExistence type="predicted"/>
<accession>A0A382NHM2</accession>
<gene>
    <name evidence="1" type="ORF">METZ01_LOCUS312611</name>
</gene>
<name>A0A382NHM2_9ZZZZ</name>
<reference evidence="1" key="1">
    <citation type="submission" date="2018-05" db="EMBL/GenBank/DDBJ databases">
        <authorList>
            <person name="Lanie J.A."/>
            <person name="Ng W.-L."/>
            <person name="Kazmierczak K.M."/>
            <person name="Andrzejewski T.M."/>
            <person name="Davidsen T.M."/>
            <person name="Wayne K.J."/>
            <person name="Tettelin H."/>
            <person name="Glass J.I."/>
            <person name="Rusch D."/>
            <person name="Podicherti R."/>
            <person name="Tsui H.-C.T."/>
            <person name="Winkler M.E."/>
        </authorList>
    </citation>
    <scope>NUCLEOTIDE SEQUENCE</scope>
</reference>
<evidence type="ECO:0000313" key="1">
    <source>
        <dbReference type="EMBL" id="SVC59757.1"/>
    </source>
</evidence>
<dbReference type="AlphaFoldDB" id="A0A382NHM2"/>
<protein>
    <submittedName>
        <fullName evidence="1">Uncharacterized protein</fullName>
    </submittedName>
</protein>
<sequence length="40" mass="4362">MVQVIKPKRSYTPGDAPTTSDLVAGEIAINTADKILYIRD</sequence>
<feature type="non-terminal residue" evidence="1">
    <location>
        <position position="40"/>
    </location>
</feature>
<dbReference type="EMBL" id="UINC01100028">
    <property type="protein sequence ID" value="SVC59757.1"/>
    <property type="molecule type" value="Genomic_DNA"/>
</dbReference>